<evidence type="ECO:0000256" key="1">
    <source>
        <dbReference type="ARBA" id="ARBA00022656"/>
    </source>
</evidence>
<evidence type="ECO:0000259" key="3">
    <source>
        <dbReference type="PROSITE" id="PS51670"/>
    </source>
</evidence>
<feature type="domain" description="ShKT" evidence="3">
    <location>
        <begin position="2"/>
        <end position="36"/>
    </location>
</feature>
<dbReference type="InParanoid" id="A7SWR2"/>
<evidence type="ECO:0000313" key="5">
    <source>
        <dbReference type="Proteomes" id="UP000001593"/>
    </source>
</evidence>
<dbReference type="OMA" id="NGSCERW"/>
<protein>
    <recommendedName>
        <fullName evidence="3">ShKT domain-containing protein</fullName>
    </recommendedName>
</protein>
<gene>
    <name evidence="4" type="ORF">NEMVEDRAFT_v1g135695</name>
</gene>
<dbReference type="Pfam" id="PF01549">
    <property type="entry name" value="ShK"/>
    <property type="match status" value="2"/>
</dbReference>
<accession>A7SWR2</accession>
<comment type="caution">
    <text evidence="2">Lacks conserved residue(s) required for the propagation of feature annotation.</text>
</comment>
<sequence length="77" mass="8800">NCVDKHPSCGYWRRTGECSRNPRYMKVYCNKSCGLCGGGIYCQDSHRSCSSWAGMGECRRNPAYMLANCRKSCKQCW</sequence>
<dbReference type="Gene3D" id="1.10.10.1940">
    <property type="match status" value="1"/>
</dbReference>
<dbReference type="InterPro" id="IPR003582">
    <property type="entry name" value="ShKT_dom"/>
</dbReference>
<evidence type="ECO:0000256" key="2">
    <source>
        <dbReference type="PROSITE-ProRule" id="PRU01005"/>
    </source>
</evidence>
<dbReference type="SMART" id="SM00254">
    <property type="entry name" value="ShKT"/>
    <property type="match status" value="2"/>
</dbReference>
<dbReference type="eggNOG" id="KOG2408">
    <property type="taxonomic scope" value="Eukaryota"/>
</dbReference>
<dbReference type="GO" id="GO:0090729">
    <property type="term" value="F:toxin activity"/>
    <property type="evidence" value="ECO:0007669"/>
    <property type="project" value="UniProtKB-KW"/>
</dbReference>
<name>A7SWR2_NEMVE</name>
<feature type="domain" description="ShKT" evidence="3">
    <location>
        <begin position="42"/>
        <end position="76"/>
    </location>
</feature>
<keyword evidence="1" id="KW-0800">Toxin</keyword>
<organism evidence="4 5">
    <name type="scientific">Nematostella vectensis</name>
    <name type="common">Starlet sea anemone</name>
    <dbReference type="NCBI Taxonomy" id="45351"/>
    <lineage>
        <taxon>Eukaryota</taxon>
        <taxon>Metazoa</taxon>
        <taxon>Cnidaria</taxon>
        <taxon>Anthozoa</taxon>
        <taxon>Hexacorallia</taxon>
        <taxon>Actiniaria</taxon>
        <taxon>Edwardsiidae</taxon>
        <taxon>Nematostella</taxon>
    </lineage>
</organism>
<dbReference type="AlphaFoldDB" id="A7SWR2"/>
<reference evidence="4 5" key="1">
    <citation type="journal article" date="2007" name="Science">
        <title>Sea anemone genome reveals ancestral eumetazoan gene repertoire and genomic organization.</title>
        <authorList>
            <person name="Putnam N.H."/>
            <person name="Srivastava M."/>
            <person name="Hellsten U."/>
            <person name="Dirks B."/>
            <person name="Chapman J."/>
            <person name="Salamov A."/>
            <person name="Terry A."/>
            <person name="Shapiro H."/>
            <person name="Lindquist E."/>
            <person name="Kapitonov V.V."/>
            <person name="Jurka J."/>
            <person name="Genikhovich G."/>
            <person name="Grigoriev I.V."/>
            <person name="Lucas S.M."/>
            <person name="Steele R.E."/>
            <person name="Finnerty J.R."/>
            <person name="Technau U."/>
            <person name="Martindale M.Q."/>
            <person name="Rokhsar D.S."/>
        </authorList>
    </citation>
    <scope>NUCLEOTIDE SEQUENCE [LARGE SCALE GENOMIC DNA]</scope>
    <source>
        <strain evidence="5">CH2 X CH6</strain>
    </source>
</reference>
<feature type="disulfide bond" evidence="2">
    <location>
        <begin position="42"/>
        <end position="76"/>
    </location>
</feature>
<dbReference type="EMBL" id="DS469866">
    <property type="protein sequence ID" value="EDO31848.1"/>
    <property type="molecule type" value="Genomic_DNA"/>
</dbReference>
<dbReference type="Proteomes" id="UP000001593">
    <property type="component" value="Unassembled WGS sequence"/>
</dbReference>
<keyword evidence="2" id="KW-1015">Disulfide bond</keyword>
<feature type="disulfide bond" evidence="2">
    <location>
        <begin position="2"/>
        <end position="36"/>
    </location>
</feature>
<dbReference type="HOGENOM" id="CLU_158367_0_0_1"/>
<keyword evidence="5" id="KW-1185">Reference proteome</keyword>
<dbReference type="PROSITE" id="PS51670">
    <property type="entry name" value="SHKT"/>
    <property type="match status" value="2"/>
</dbReference>
<feature type="non-terminal residue" evidence="4">
    <location>
        <position position="77"/>
    </location>
</feature>
<proteinExistence type="predicted"/>
<evidence type="ECO:0000313" key="4">
    <source>
        <dbReference type="EMBL" id="EDO31848.1"/>
    </source>
</evidence>
<dbReference type="PhylomeDB" id="A7SWR2"/>